<keyword evidence="1" id="KW-0732">Signal</keyword>
<accession>A0AAW3XK79</accession>
<sequence length="171" mass="17621">MKKHYLKTLAIGCFSLSMLAHAADPVTLNITGNIIASPCQISSDSVTKAIDLGQNIQASSLQAAGASSTWVPFTINLTSCPAGTTKAIMTMHGAADPARPADLYLSTGTAANVSVQLQMQSGEPMGDGKSYTGNISSNAYSYNMQARAYSVSGGATPGTISSVVTATFVYQ</sequence>
<dbReference type="InterPro" id="IPR036937">
    <property type="entry name" value="Adhesion_dom_fimbrial_sf"/>
</dbReference>
<evidence type="ECO:0000313" key="4">
    <source>
        <dbReference type="Proteomes" id="UP000613022"/>
    </source>
</evidence>
<dbReference type="GO" id="GO:0043709">
    <property type="term" value="P:cell adhesion involved in single-species biofilm formation"/>
    <property type="evidence" value="ECO:0007669"/>
    <property type="project" value="TreeGrafter"/>
</dbReference>
<dbReference type="RefSeq" id="WP_187173843.1">
    <property type="nucleotide sequence ID" value="NZ_AP022498.1"/>
</dbReference>
<name>A0AAW3XK79_9ENTR</name>
<reference evidence="3" key="1">
    <citation type="submission" date="2020-08" db="EMBL/GenBank/DDBJ databases">
        <title>Distribution of Beta-Lactamase Producing Gram-Negative Bacterial Isolates in Isabela River of Santo Domingo, Dominican Republic.</title>
        <authorList>
            <person name="Calderon V."/>
            <person name="Del Rosario C."/>
            <person name="Duarte A."/>
            <person name="Bonnelly R."/>
            <person name="Barauna R."/>
            <person name="Ramos R.T."/>
            <person name="Perdomo O.P."/>
            <person name="Rodriguez De Francisco L.E."/>
            <person name="Franco De Los Santos E.F."/>
        </authorList>
    </citation>
    <scope>NUCLEOTIDE SEQUENCE</scope>
    <source>
        <strain evidence="3">INTEC_BI4_1.1</strain>
    </source>
</reference>
<dbReference type="PANTHER" id="PTHR33420">
    <property type="entry name" value="FIMBRIAL SUBUNIT ELFA-RELATED"/>
    <property type="match status" value="1"/>
</dbReference>
<dbReference type="Pfam" id="PF00419">
    <property type="entry name" value="Fimbrial"/>
    <property type="match status" value="1"/>
</dbReference>
<protein>
    <submittedName>
        <fullName evidence="3">Type 1 fimbrial protein</fullName>
    </submittedName>
</protein>
<proteinExistence type="predicted"/>
<dbReference type="InterPro" id="IPR008966">
    <property type="entry name" value="Adhesion_dom_sf"/>
</dbReference>
<dbReference type="EMBL" id="JACSEP010000028">
    <property type="protein sequence ID" value="MBC6324257.1"/>
    <property type="molecule type" value="Genomic_DNA"/>
</dbReference>
<dbReference type="Gene3D" id="2.60.40.1090">
    <property type="entry name" value="Fimbrial-type adhesion domain"/>
    <property type="match status" value="1"/>
</dbReference>
<evidence type="ECO:0000256" key="1">
    <source>
        <dbReference type="SAM" id="SignalP"/>
    </source>
</evidence>
<evidence type="ECO:0000259" key="2">
    <source>
        <dbReference type="Pfam" id="PF00419"/>
    </source>
</evidence>
<evidence type="ECO:0000313" key="3">
    <source>
        <dbReference type="EMBL" id="MBC6324257.1"/>
    </source>
</evidence>
<feature type="chain" id="PRO_5043778092" evidence="1">
    <location>
        <begin position="23"/>
        <end position="171"/>
    </location>
</feature>
<dbReference type="InterPro" id="IPR050263">
    <property type="entry name" value="Bact_Fimbrial_Adh_Pro"/>
</dbReference>
<organism evidence="3 4">
    <name type="scientific">Enterobacter kobei</name>
    <dbReference type="NCBI Taxonomy" id="208224"/>
    <lineage>
        <taxon>Bacteria</taxon>
        <taxon>Pseudomonadati</taxon>
        <taxon>Pseudomonadota</taxon>
        <taxon>Gammaproteobacteria</taxon>
        <taxon>Enterobacterales</taxon>
        <taxon>Enterobacteriaceae</taxon>
        <taxon>Enterobacter</taxon>
        <taxon>Enterobacter cloacae complex</taxon>
    </lineage>
</organism>
<dbReference type="Proteomes" id="UP000613022">
    <property type="component" value="Unassembled WGS sequence"/>
</dbReference>
<gene>
    <name evidence="3" type="ORF">H9R40_13600</name>
</gene>
<dbReference type="PANTHER" id="PTHR33420:SF27">
    <property type="entry name" value="PROTEIN FIMG"/>
    <property type="match status" value="1"/>
</dbReference>
<dbReference type="AlphaFoldDB" id="A0AAW3XK79"/>
<comment type="caution">
    <text evidence="3">The sequence shown here is derived from an EMBL/GenBank/DDBJ whole genome shotgun (WGS) entry which is preliminary data.</text>
</comment>
<feature type="signal peptide" evidence="1">
    <location>
        <begin position="1"/>
        <end position="22"/>
    </location>
</feature>
<dbReference type="SUPFAM" id="SSF49401">
    <property type="entry name" value="Bacterial adhesins"/>
    <property type="match status" value="1"/>
</dbReference>
<feature type="domain" description="Fimbrial-type adhesion" evidence="2">
    <location>
        <begin position="29"/>
        <end position="171"/>
    </location>
</feature>
<dbReference type="InterPro" id="IPR000259">
    <property type="entry name" value="Adhesion_dom_fimbrial"/>
</dbReference>
<dbReference type="GO" id="GO:0009289">
    <property type="term" value="C:pilus"/>
    <property type="evidence" value="ECO:0007669"/>
    <property type="project" value="InterPro"/>
</dbReference>